<proteinExistence type="predicted"/>
<dbReference type="InterPro" id="IPR008906">
    <property type="entry name" value="HATC_C_dom"/>
</dbReference>
<dbReference type="EMBL" id="LAVV01014492">
    <property type="protein sequence ID" value="KNZ44721.1"/>
    <property type="molecule type" value="Genomic_DNA"/>
</dbReference>
<evidence type="ECO:0000313" key="2">
    <source>
        <dbReference type="EMBL" id="KNZ44721.1"/>
    </source>
</evidence>
<dbReference type="Pfam" id="PF05699">
    <property type="entry name" value="Dimer_Tnp_hAT"/>
    <property type="match status" value="1"/>
</dbReference>
<feature type="domain" description="HAT C-terminal dimerisation" evidence="1">
    <location>
        <begin position="147"/>
        <end position="226"/>
    </location>
</feature>
<sequence>MAKKLHLQVPSFNTKLNLLGCVAHVINLAAKIDISKGIQFLELNVSTRKRALTSANILIQHLHTVQRDAMKTPVYICAMILDPKFKTMFWINNASFVEEHCNILVNNIINIFETELENFVSLQSSGREQPAFESAATKPQLSMPAKINQYLKEDVEPKGVKVLTYWANQCKTFPHLEKLACCFLSIPETSAASKQVSSNGRQIVSWKQAALQPASIEELLCLKDWLQDFDATVTRGYLKIGLKISQ</sequence>
<keyword evidence="3" id="KW-1185">Reference proteome</keyword>
<dbReference type="STRING" id="27349.A0A0L6U881"/>
<dbReference type="PANTHER" id="PTHR23272">
    <property type="entry name" value="BED FINGER-RELATED"/>
    <property type="match status" value="1"/>
</dbReference>
<dbReference type="AlphaFoldDB" id="A0A0L6U881"/>
<organism evidence="2 3">
    <name type="scientific">Puccinia sorghi</name>
    <dbReference type="NCBI Taxonomy" id="27349"/>
    <lineage>
        <taxon>Eukaryota</taxon>
        <taxon>Fungi</taxon>
        <taxon>Dikarya</taxon>
        <taxon>Basidiomycota</taxon>
        <taxon>Pucciniomycotina</taxon>
        <taxon>Pucciniomycetes</taxon>
        <taxon>Pucciniales</taxon>
        <taxon>Pucciniaceae</taxon>
        <taxon>Puccinia</taxon>
    </lineage>
</organism>
<dbReference type="InterPro" id="IPR012337">
    <property type="entry name" value="RNaseH-like_sf"/>
</dbReference>
<dbReference type="GO" id="GO:0046983">
    <property type="term" value="F:protein dimerization activity"/>
    <property type="evidence" value="ECO:0007669"/>
    <property type="project" value="InterPro"/>
</dbReference>
<dbReference type="OrthoDB" id="1715602at2759"/>
<evidence type="ECO:0000259" key="1">
    <source>
        <dbReference type="Pfam" id="PF05699"/>
    </source>
</evidence>
<comment type="caution">
    <text evidence="2">The sequence shown here is derived from an EMBL/GenBank/DDBJ whole genome shotgun (WGS) entry which is preliminary data.</text>
</comment>
<dbReference type="VEuPathDB" id="FungiDB:VP01_889g6"/>
<dbReference type="Proteomes" id="UP000037035">
    <property type="component" value="Unassembled WGS sequence"/>
</dbReference>
<evidence type="ECO:0000313" key="3">
    <source>
        <dbReference type="Proteomes" id="UP000037035"/>
    </source>
</evidence>
<reference evidence="2 3" key="1">
    <citation type="submission" date="2015-08" db="EMBL/GenBank/DDBJ databases">
        <title>Next Generation Sequencing and Analysis of the Genome of Puccinia sorghi L Schw, the Causal Agent of Maize Common Rust.</title>
        <authorList>
            <person name="Rochi L."/>
            <person name="Burguener G."/>
            <person name="Darino M."/>
            <person name="Turjanski A."/>
            <person name="Kreff E."/>
            <person name="Dieguez M.J."/>
            <person name="Sacco F."/>
        </authorList>
    </citation>
    <scope>NUCLEOTIDE SEQUENCE [LARGE SCALE GENOMIC DNA]</scope>
    <source>
        <strain evidence="2 3">RO10H11247</strain>
    </source>
</reference>
<protein>
    <recommendedName>
        <fullName evidence="1">HAT C-terminal dimerisation domain-containing protein</fullName>
    </recommendedName>
</protein>
<gene>
    <name evidence="2" type="ORF">VP01_889g6</name>
</gene>
<name>A0A0L6U881_9BASI</name>
<dbReference type="SUPFAM" id="SSF53098">
    <property type="entry name" value="Ribonuclease H-like"/>
    <property type="match status" value="1"/>
</dbReference>
<accession>A0A0L6U881</accession>